<gene>
    <name evidence="1" type="ORF">BKK55_07015</name>
</gene>
<evidence type="ECO:0000313" key="1">
    <source>
        <dbReference type="EMBL" id="OOF55755.1"/>
    </source>
</evidence>
<dbReference type="EMBL" id="MLHO01000034">
    <property type="protein sequence ID" value="OOF55755.1"/>
    <property type="molecule type" value="Genomic_DNA"/>
</dbReference>
<accession>A0A1V3JHN7</accession>
<dbReference type="PROSITE" id="PS51257">
    <property type="entry name" value="PROKAR_LIPOPROTEIN"/>
    <property type="match status" value="1"/>
</dbReference>
<protein>
    <submittedName>
        <fullName evidence="1">Uncharacterized protein</fullName>
    </submittedName>
</protein>
<keyword evidence="2" id="KW-1185">Reference proteome</keyword>
<reference evidence="1 2" key="1">
    <citation type="submission" date="2016-10" db="EMBL/GenBank/DDBJ databases">
        <title>Rodentibacter gen. nov. and new species.</title>
        <authorList>
            <person name="Christensen H."/>
        </authorList>
    </citation>
    <scope>NUCLEOTIDE SEQUENCE [LARGE SCALE GENOMIC DNA]</scope>
    <source>
        <strain evidence="1 2">1996246016</strain>
    </source>
</reference>
<sequence length="117" mass="13264">MKKILALSLFGVLLSGCGISPQEMRGLPKQTYNSDKSRDELKSCLLDKLDEFRPDRMSVNDFSDKTEIFIGGIQAGKLRNYYLFLVQHQQVLLSKYDGYYAPLSINEAIGYIQSCSK</sequence>
<dbReference type="RefSeq" id="WP_077544163.1">
    <property type="nucleotide sequence ID" value="NZ_MLHO01000034.1"/>
</dbReference>
<dbReference type="AlphaFoldDB" id="A0A1V3JHN7"/>
<evidence type="ECO:0000313" key="2">
    <source>
        <dbReference type="Proteomes" id="UP000188541"/>
    </source>
</evidence>
<name>A0A1V3JHN7_9PAST</name>
<organism evidence="1 2">
    <name type="scientific">Rodentibacter genomosp. 2</name>
    <dbReference type="NCBI Taxonomy" id="1908266"/>
    <lineage>
        <taxon>Bacteria</taxon>
        <taxon>Pseudomonadati</taxon>
        <taxon>Pseudomonadota</taxon>
        <taxon>Gammaproteobacteria</taxon>
        <taxon>Pasteurellales</taxon>
        <taxon>Pasteurellaceae</taxon>
        <taxon>Rodentibacter</taxon>
    </lineage>
</organism>
<dbReference type="OrthoDB" id="5679411at2"/>
<proteinExistence type="predicted"/>
<dbReference type="Proteomes" id="UP000188541">
    <property type="component" value="Unassembled WGS sequence"/>
</dbReference>
<comment type="caution">
    <text evidence="1">The sequence shown here is derived from an EMBL/GenBank/DDBJ whole genome shotgun (WGS) entry which is preliminary data.</text>
</comment>